<feature type="compositionally biased region" description="Basic and acidic residues" evidence="1">
    <location>
        <begin position="66"/>
        <end position="75"/>
    </location>
</feature>
<comment type="caution">
    <text evidence="2">The sequence shown here is derived from an EMBL/GenBank/DDBJ whole genome shotgun (WGS) entry which is preliminary data.</text>
</comment>
<feature type="region of interest" description="Disordered" evidence="1">
    <location>
        <begin position="55"/>
        <end position="75"/>
    </location>
</feature>
<reference evidence="2 3" key="1">
    <citation type="submission" date="2017-03" db="EMBL/GenBank/DDBJ databases">
        <title>Whole genome sequences of fourteen strains of Bradyrhizobium canariense and one strain of Bradyrhizobium japonicum isolated from Lupinus (Papilionoideae: Genisteae) species in Algeria.</title>
        <authorList>
            <person name="Crovadore J."/>
            <person name="Chekireb D."/>
            <person name="Brachmann A."/>
            <person name="Chablais R."/>
            <person name="Cochard B."/>
            <person name="Lefort F."/>
        </authorList>
    </citation>
    <scope>NUCLEOTIDE SEQUENCE [LARGE SCALE GENOMIC DNA]</scope>
    <source>
        <strain evidence="2 3">UBMAN05</strain>
    </source>
</reference>
<accession>A0ABX3XAK4</accession>
<evidence type="ECO:0000256" key="1">
    <source>
        <dbReference type="SAM" id="MobiDB-lite"/>
    </source>
</evidence>
<dbReference type="RefSeq" id="WP_085383308.1">
    <property type="nucleotide sequence ID" value="NZ_NAFJ01000092.1"/>
</dbReference>
<evidence type="ECO:0000313" key="2">
    <source>
        <dbReference type="EMBL" id="OSJ35291.1"/>
    </source>
</evidence>
<gene>
    <name evidence="2" type="ORF">BST63_02165</name>
</gene>
<dbReference type="Proteomes" id="UP000193884">
    <property type="component" value="Unassembled WGS sequence"/>
</dbReference>
<proteinExistence type="predicted"/>
<sequence length="75" mass="8218">MDERYLRAVGPVLEDLDAAADQAIAVCGRNARETVKILLTANEFLQARLDEHRSKVATGRPGISKAGERKDEPDV</sequence>
<protein>
    <submittedName>
        <fullName evidence="2">Uncharacterized protein</fullName>
    </submittedName>
</protein>
<name>A0ABX3XAK4_9BRAD</name>
<keyword evidence="3" id="KW-1185">Reference proteome</keyword>
<dbReference type="EMBL" id="NAFK01000111">
    <property type="protein sequence ID" value="OSJ35291.1"/>
    <property type="molecule type" value="Genomic_DNA"/>
</dbReference>
<organism evidence="2 3">
    <name type="scientific">Bradyrhizobium canariense</name>
    <dbReference type="NCBI Taxonomy" id="255045"/>
    <lineage>
        <taxon>Bacteria</taxon>
        <taxon>Pseudomonadati</taxon>
        <taxon>Pseudomonadota</taxon>
        <taxon>Alphaproteobacteria</taxon>
        <taxon>Hyphomicrobiales</taxon>
        <taxon>Nitrobacteraceae</taxon>
        <taxon>Bradyrhizobium</taxon>
    </lineage>
</organism>
<evidence type="ECO:0000313" key="3">
    <source>
        <dbReference type="Proteomes" id="UP000193884"/>
    </source>
</evidence>